<reference evidence="9 10" key="1">
    <citation type="submission" date="2019-05" db="EMBL/GenBank/DDBJ databases">
        <title>Pseudorhodobacter turbinis sp. nov., isolated from the gut of the Korean turban shell.</title>
        <authorList>
            <person name="Jeong Y.-S."/>
            <person name="Kang W.-R."/>
            <person name="Bae J.-W."/>
        </authorList>
    </citation>
    <scope>NUCLEOTIDE SEQUENCE [LARGE SCALE GENOMIC DNA]</scope>
    <source>
        <strain evidence="9 10">S12M18</strain>
        <plasmid evidence="9 10">unnamed2</plasmid>
    </source>
</reference>
<dbReference type="KEGG" id="pseb:EOK75_20490"/>
<evidence type="ECO:0000256" key="5">
    <source>
        <dbReference type="ARBA" id="ARBA00022989"/>
    </source>
</evidence>
<keyword evidence="6 7" id="KW-0472">Membrane</keyword>
<dbReference type="GO" id="GO:0016020">
    <property type="term" value="C:membrane"/>
    <property type="evidence" value="ECO:0007669"/>
    <property type="project" value="UniProtKB-SubCell"/>
</dbReference>
<dbReference type="GO" id="GO:0004252">
    <property type="term" value="F:serine-type endopeptidase activity"/>
    <property type="evidence" value="ECO:0007669"/>
    <property type="project" value="InterPro"/>
</dbReference>
<comment type="subcellular location">
    <subcellularLocation>
        <location evidence="1">Membrane</location>
        <topology evidence="1">Multi-pass membrane protein</topology>
    </subcellularLocation>
</comment>
<dbReference type="Gene3D" id="1.20.1540.10">
    <property type="entry name" value="Rhomboid-like"/>
    <property type="match status" value="1"/>
</dbReference>
<evidence type="ECO:0000259" key="8">
    <source>
        <dbReference type="Pfam" id="PF01694"/>
    </source>
</evidence>
<feature type="transmembrane region" description="Helical" evidence="7">
    <location>
        <begin position="141"/>
        <end position="158"/>
    </location>
</feature>
<feature type="transmembrane region" description="Helical" evidence="7">
    <location>
        <begin position="116"/>
        <end position="135"/>
    </location>
</feature>
<dbReference type="Proteomes" id="UP000298631">
    <property type="component" value="Plasmid unnamed2"/>
</dbReference>
<evidence type="ECO:0000256" key="2">
    <source>
        <dbReference type="ARBA" id="ARBA00022475"/>
    </source>
</evidence>
<organism evidence="9 10">
    <name type="scientific">Pseudorhodobacter turbinis</name>
    <dbReference type="NCBI Taxonomy" id="2500533"/>
    <lineage>
        <taxon>Bacteria</taxon>
        <taxon>Pseudomonadati</taxon>
        <taxon>Pseudomonadota</taxon>
        <taxon>Alphaproteobacteria</taxon>
        <taxon>Rhodobacterales</taxon>
        <taxon>Paracoccaceae</taxon>
        <taxon>Pseudorhodobacter</taxon>
    </lineage>
</organism>
<keyword evidence="9" id="KW-0614">Plasmid</keyword>
<keyword evidence="10" id="KW-1185">Reference proteome</keyword>
<dbReference type="AlphaFoldDB" id="A0A4P8EM27"/>
<evidence type="ECO:0000256" key="3">
    <source>
        <dbReference type="ARBA" id="ARBA00022519"/>
    </source>
</evidence>
<dbReference type="PANTHER" id="PTHR43066">
    <property type="entry name" value="RHOMBOID-RELATED PROTEIN"/>
    <property type="match status" value="1"/>
</dbReference>
<proteinExistence type="predicted"/>
<keyword evidence="9" id="KW-0645">Protease</keyword>
<feature type="transmembrane region" description="Helical" evidence="7">
    <location>
        <begin position="81"/>
        <end position="104"/>
    </location>
</feature>
<dbReference type="InterPro" id="IPR035952">
    <property type="entry name" value="Rhomboid-like_sf"/>
</dbReference>
<keyword evidence="5 7" id="KW-1133">Transmembrane helix</keyword>
<name>A0A4P8EM27_9RHOB</name>
<evidence type="ECO:0000256" key="4">
    <source>
        <dbReference type="ARBA" id="ARBA00022692"/>
    </source>
</evidence>
<dbReference type="GO" id="GO:0006508">
    <property type="term" value="P:proteolysis"/>
    <property type="evidence" value="ECO:0007669"/>
    <property type="project" value="UniProtKB-KW"/>
</dbReference>
<keyword evidence="3" id="KW-0997">Cell inner membrane</keyword>
<accession>A0A4P8EM27</accession>
<feature type="domain" description="Peptidase S54 rhomboid" evidence="8">
    <location>
        <begin position="78"/>
        <end position="218"/>
    </location>
</feature>
<dbReference type="OrthoDB" id="9797190at2"/>
<evidence type="ECO:0000256" key="6">
    <source>
        <dbReference type="ARBA" id="ARBA00023136"/>
    </source>
</evidence>
<feature type="transmembrane region" description="Helical" evidence="7">
    <location>
        <begin position="170"/>
        <end position="187"/>
    </location>
</feature>
<keyword evidence="9" id="KW-0378">Hydrolase</keyword>
<protein>
    <submittedName>
        <fullName evidence="9">Rhomboid family intramembrane serine protease</fullName>
    </submittedName>
</protein>
<geneLocation type="plasmid" evidence="9 10">
    <name>unnamed2</name>
</geneLocation>
<keyword evidence="2" id="KW-1003">Cell membrane</keyword>
<evidence type="ECO:0000256" key="7">
    <source>
        <dbReference type="SAM" id="Phobius"/>
    </source>
</evidence>
<dbReference type="SUPFAM" id="SSF144091">
    <property type="entry name" value="Rhomboid-like"/>
    <property type="match status" value="1"/>
</dbReference>
<gene>
    <name evidence="9" type="ORF">EOK75_20490</name>
</gene>
<keyword evidence="4 7" id="KW-0812">Transmembrane</keyword>
<evidence type="ECO:0000256" key="1">
    <source>
        <dbReference type="ARBA" id="ARBA00004141"/>
    </source>
</evidence>
<sequence length="226" mass="24082">MTGNPPPLPRRLPVKGAAILPWPVAMLLVINILPELVLQLADRGIIATPWLRTAVYALGAFQPDLMIKHGAFFFGQSLTMFFTYGVLHTGMTHLVINMIGLAWLGRWVLQYRSSETFLTFYLLATVGAAEAFALIGPGAGMMVGASGALFGLMGLYLADSGLLTPRTDAWHSLMGRIIGATAALILSDIASSALLGNPVAWQAHAGGFLTGAALGLIYPPRQPRRA</sequence>
<evidence type="ECO:0000313" key="10">
    <source>
        <dbReference type="Proteomes" id="UP000298631"/>
    </source>
</evidence>
<dbReference type="PANTHER" id="PTHR43066:SF26">
    <property type="entry name" value="RHOMBOID PROTEASE GLPG"/>
    <property type="match status" value="1"/>
</dbReference>
<feature type="transmembrane region" description="Helical" evidence="7">
    <location>
        <begin position="20"/>
        <end position="41"/>
    </location>
</feature>
<dbReference type="InterPro" id="IPR022764">
    <property type="entry name" value="Peptidase_S54_rhomboid_dom"/>
</dbReference>
<evidence type="ECO:0000313" key="9">
    <source>
        <dbReference type="EMBL" id="QCO58137.1"/>
    </source>
</evidence>
<feature type="transmembrane region" description="Helical" evidence="7">
    <location>
        <begin position="199"/>
        <end position="218"/>
    </location>
</feature>
<dbReference type="Pfam" id="PF01694">
    <property type="entry name" value="Rhomboid"/>
    <property type="match status" value="1"/>
</dbReference>
<dbReference type="EMBL" id="CP039966">
    <property type="protein sequence ID" value="QCO58137.1"/>
    <property type="molecule type" value="Genomic_DNA"/>
</dbReference>